<gene>
    <name evidence="1" type="ORF">FA95DRAFT_1578562</name>
</gene>
<protein>
    <submittedName>
        <fullName evidence="1">Uncharacterized protein</fullName>
    </submittedName>
</protein>
<accession>A0ACB8R1T7</accession>
<proteinExistence type="predicted"/>
<name>A0ACB8R1T7_9AGAM</name>
<organism evidence="1 2">
    <name type="scientific">Auriscalpium vulgare</name>
    <dbReference type="NCBI Taxonomy" id="40419"/>
    <lineage>
        <taxon>Eukaryota</taxon>
        <taxon>Fungi</taxon>
        <taxon>Dikarya</taxon>
        <taxon>Basidiomycota</taxon>
        <taxon>Agaricomycotina</taxon>
        <taxon>Agaricomycetes</taxon>
        <taxon>Russulales</taxon>
        <taxon>Auriscalpiaceae</taxon>
        <taxon>Auriscalpium</taxon>
    </lineage>
</organism>
<sequence length="648" mass="69345">MANGTRARVRKANSVNIPTGTNAPKNKQAANASAVNIPTDAQQEATEANDTPPKEDQQPPESPLSEPDDDMDVDPKGKQAPLEGEGPITPKEPQFTSAYASKNPFETLGNDTEGPDTSALNADQPTQGTSPIPEDAHGTGHTTEPTTPAPDPTPAHAPTPAPATAPATPTHPPQQTAQGPKVFFAGEDTTNWAPGAREHFAEVQKGKFTFERTEHFLNAASVGRAPNGEVLFTSDTVGGDHLGRETPRPHKRARPEPEPEAPSSPPQAPDTPTPPARRRATPQPKDSAPTAPPPAKAASAKDFLAQISFSKARAPLKASSQTTAEPPLKIFTSGPFPPIYDSHAAAPLDHVDKGQVAEWWSINTTKLLLRVFGKETQDPKNLATLAARMVAMISEGFGEEDPLIAAPLPATEDEPNPRAPSTFLLHGISEETADMALGMGILDTKEITVQVLPFKLRNPALVLLIEGFSTTRVELIRTVVDKTWRSDASGARLMQFIADSEGEDAPLTVQQVTNFIASVRIIRIDMKGAGSLLIPHFAVIAEPDTIHSLTHWVTLRDHFAELTYRSNMVGTGSVIPYLDCPLCHGCDHPRGLCPFPHVPGWQGPGNKAEFTPKATRGRGGSRGGARGGRTRNGPYDDSRDGARRGRRY</sequence>
<reference evidence="1" key="1">
    <citation type="submission" date="2021-02" db="EMBL/GenBank/DDBJ databases">
        <authorList>
            <consortium name="DOE Joint Genome Institute"/>
            <person name="Ahrendt S."/>
            <person name="Looney B.P."/>
            <person name="Miyauchi S."/>
            <person name="Morin E."/>
            <person name="Drula E."/>
            <person name="Courty P.E."/>
            <person name="Chicoki N."/>
            <person name="Fauchery L."/>
            <person name="Kohler A."/>
            <person name="Kuo A."/>
            <person name="Labutti K."/>
            <person name="Pangilinan J."/>
            <person name="Lipzen A."/>
            <person name="Riley R."/>
            <person name="Andreopoulos W."/>
            <person name="He G."/>
            <person name="Johnson J."/>
            <person name="Barry K.W."/>
            <person name="Grigoriev I.V."/>
            <person name="Nagy L."/>
            <person name="Hibbett D."/>
            <person name="Henrissat B."/>
            <person name="Matheny P.B."/>
            <person name="Labbe J."/>
            <person name="Martin F."/>
        </authorList>
    </citation>
    <scope>NUCLEOTIDE SEQUENCE</scope>
    <source>
        <strain evidence="1">FP105234-sp</strain>
    </source>
</reference>
<evidence type="ECO:0000313" key="1">
    <source>
        <dbReference type="EMBL" id="KAI0037842.1"/>
    </source>
</evidence>
<keyword evidence="2" id="KW-1185">Reference proteome</keyword>
<comment type="caution">
    <text evidence="1">The sequence shown here is derived from an EMBL/GenBank/DDBJ whole genome shotgun (WGS) entry which is preliminary data.</text>
</comment>
<reference evidence="1" key="2">
    <citation type="journal article" date="2022" name="New Phytol.">
        <title>Evolutionary transition to the ectomycorrhizal habit in the genomes of a hyperdiverse lineage of mushroom-forming fungi.</title>
        <authorList>
            <person name="Looney B."/>
            <person name="Miyauchi S."/>
            <person name="Morin E."/>
            <person name="Drula E."/>
            <person name="Courty P.E."/>
            <person name="Kohler A."/>
            <person name="Kuo A."/>
            <person name="LaButti K."/>
            <person name="Pangilinan J."/>
            <person name="Lipzen A."/>
            <person name="Riley R."/>
            <person name="Andreopoulos W."/>
            <person name="He G."/>
            <person name="Johnson J."/>
            <person name="Nolan M."/>
            <person name="Tritt A."/>
            <person name="Barry K.W."/>
            <person name="Grigoriev I.V."/>
            <person name="Nagy L.G."/>
            <person name="Hibbett D."/>
            <person name="Henrissat B."/>
            <person name="Matheny P.B."/>
            <person name="Labbe J."/>
            <person name="Martin F.M."/>
        </authorList>
    </citation>
    <scope>NUCLEOTIDE SEQUENCE</scope>
    <source>
        <strain evidence="1">FP105234-sp</strain>
    </source>
</reference>
<evidence type="ECO:0000313" key="2">
    <source>
        <dbReference type="Proteomes" id="UP000814033"/>
    </source>
</evidence>
<dbReference type="EMBL" id="MU276693">
    <property type="protein sequence ID" value="KAI0037842.1"/>
    <property type="molecule type" value="Genomic_DNA"/>
</dbReference>
<dbReference type="Proteomes" id="UP000814033">
    <property type="component" value="Unassembled WGS sequence"/>
</dbReference>